<name>A0A7K1KTL3_9ACTN</name>
<organism evidence="1 2">
    <name type="scientific">Actinomadura litoris</name>
    <dbReference type="NCBI Taxonomy" id="2678616"/>
    <lineage>
        <taxon>Bacteria</taxon>
        <taxon>Bacillati</taxon>
        <taxon>Actinomycetota</taxon>
        <taxon>Actinomycetes</taxon>
        <taxon>Streptosporangiales</taxon>
        <taxon>Thermomonosporaceae</taxon>
        <taxon>Actinomadura</taxon>
    </lineage>
</organism>
<proteinExistence type="predicted"/>
<gene>
    <name evidence="1" type="ORF">GNZ18_01410</name>
</gene>
<comment type="caution">
    <text evidence="1">The sequence shown here is derived from an EMBL/GenBank/DDBJ whole genome shotgun (WGS) entry which is preliminary data.</text>
</comment>
<sequence length="86" mass="9629">MDATITAHLERLAGELKVRGWHAKVRVEPGRTPCLHVRNPEAPRMNDDVVADTSAYRWTWGKDIGPLSETAAVADRVMYVLRTNGM</sequence>
<protein>
    <submittedName>
        <fullName evidence="1">Uncharacterized protein</fullName>
    </submittedName>
</protein>
<keyword evidence="2" id="KW-1185">Reference proteome</keyword>
<dbReference type="RefSeq" id="WP_156214230.1">
    <property type="nucleotide sequence ID" value="NZ_WOFH01000001.1"/>
</dbReference>
<evidence type="ECO:0000313" key="1">
    <source>
        <dbReference type="EMBL" id="MUN35266.1"/>
    </source>
</evidence>
<dbReference type="Proteomes" id="UP000432015">
    <property type="component" value="Unassembled WGS sequence"/>
</dbReference>
<reference evidence="1 2" key="1">
    <citation type="submission" date="2019-11" db="EMBL/GenBank/DDBJ databases">
        <authorList>
            <person name="Cao P."/>
        </authorList>
    </citation>
    <scope>NUCLEOTIDE SEQUENCE [LARGE SCALE GENOMIC DNA]</scope>
    <source>
        <strain evidence="1 2">NEAU-AAG5</strain>
    </source>
</reference>
<dbReference type="EMBL" id="WOFH01000001">
    <property type="protein sequence ID" value="MUN35266.1"/>
    <property type="molecule type" value="Genomic_DNA"/>
</dbReference>
<evidence type="ECO:0000313" key="2">
    <source>
        <dbReference type="Proteomes" id="UP000432015"/>
    </source>
</evidence>
<dbReference type="AlphaFoldDB" id="A0A7K1KTL3"/>
<accession>A0A7K1KTL3</accession>